<protein>
    <submittedName>
        <fullName evidence="1">Uncharacterized protein</fullName>
    </submittedName>
</protein>
<accession>A0A8S5SP55</accession>
<dbReference type="EMBL" id="BK032642">
    <property type="protein sequence ID" value="DAF52785.1"/>
    <property type="molecule type" value="Genomic_DNA"/>
</dbReference>
<name>A0A8S5SP55_9CAUD</name>
<proteinExistence type="predicted"/>
<evidence type="ECO:0000313" key="1">
    <source>
        <dbReference type="EMBL" id="DAF52785.1"/>
    </source>
</evidence>
<sequence>MASDATKQTISQSLNDLKAEVADRTKSIITGVKIPELTNSLLISPTDYLIIETDRGTQKISIKTLSDYIKTII</sequence>
<reference evidence="1" key="1">
    <citation type="journal article" date="2021" name="Proc. Natl. Acad. Sci. U.S.A.">
        <title>A Catalog of Tens of Thousands of Viruses from Human Metagenomes Reveals Hidden Associations with Chronic Diseases.</title>
        <authorList>
            <person name="Tisza M.J."/>
            <person name="Buck C.B."/>
        </authorList>
    </citation>
    <scope>NUCLEOTIDE SEQUENCE</scope>
    <source>
        <strain evidence="1">CtqSm5</strain>
    </source>
</reference>
<organism evidence="1">
    <name type="scientific">Siphoviridae sp. ctqSm5</name>
    <dbReference type="NCBI Taxonomy" id="2827949"/>
    <lineage>
        <taxon>Viruses</taxon>
        <taxon>Duplodnaviria</taxon>
        <taxon>Heunggongvirae</taxon>
        <taxon>Uroviricota</taxon>
        <taxon>Caudoviricetes</taxon>
    </lineage>
</organism>